<evidence type="ECO:0000256" key="4">
    <source>
        <dbReference type="ARBA" id="ARBA00022695"/>
    </source>
</evidence>
<keyword evidence="5" id="KW-0479">Metal-binding</keyword>
<dbReference type="GO" id="GO:0005524">
    <property type="term" value="F:ATP binding"/>
    <property type="evidence" value="ECO:0007669"/>
    <property type="project" value="UniProtKB-KW"/>
</dbReference>
<proteinExistence type="inferred from homology"/>
<gene>
    <name evidence="11" type="ORF">P5673_027204</name>
</gene>
<keyword evidence="12" id="KW-1185">Reference proteome</keyword>
<feature type="domain" description="Mab-21-like HhH/H2TH-like" evidence="10">
    <location>
        <begin position="273"/>
        <end position="369"/>
    </location>
</feature>
<evidence type="ECO:0000256" key="8">
    <source>
        <dbReference type="ARBA" id="ARBA00022842"/>
    </source>
</evidence>
<keyword evidence="4" id="KW-0548">Nucleotidyltransferase</keyword>
<organism evidence="11 12">
    <name type="scientific">Acropora cervicornis</name>
    <name type="common">Staghorn coral</name>
    <dbReference type="NCBI Taxonomy" id="6130"/>
    <lineage>
        <taxon>Eukaryota</taxon>
        <taxon>Metazoa</taxon>
        <taxon>Cnidaria</taxon>
        <taxon>Anthozoa</taxon>
        <taxon>Hexacorallia</taxon>
        <taxon>Scleractinia</taxon>
        <taxon>Astrocoeniina</taxon>
        <taxon>Acroporidae</taxon>
        <taxon>Acropora</taxon>
    </lineage>
</organism>
<comment type="cofactor">
    <cofactor evidence="1">
        <name>Mg(2+)</name>
        <dbReference type="ChEBI" id="CHEBI:18420"/>
    </cofactor>
</comment>
<accession>A0AAD9PZ57</accession>
<evidence type="ECO:0000256" key="7">
    <source>
        <dbReference type="ARBA" id="ARBA00022840"/>
    </source>
</evidence>
<keyword evidence="3" id="KW-0808">Transferase</keyword>
<dbReference type="Gene3D" id="3.30.460.90">
    <property type="match status" value="1"/>
</dbReference>
<dbReference type="InterPro" id="IPR046903">
    <property type="entry name" value="Mab-21-like_nuc_Trfase"/>
</dbReference>
<evidence type="ECO:0000256" key="6">
    <source>
        <dbReference type="ARBA" id="ARBA00022741"/>
    </source>
</evidence>
<keyword evidence="7" id="KW-0067">ATP-binding</keyword>
<dbReference type="PANTHER" id="PTHR10656">
    <property type="entry name" value="CELL FATE DETERMINING PROTEIN MAB21-RELATED"/>
    <property type="match status" value="1"/>
</dbReference>
<dbReference type="Gene3D" id="1.10.1410.40">
    <property type="match status" value="1"/>
</dbReference>
<evidence type="ECO:0000256" key="3">
    <source>
        <dbReference type="ARBA" id="ARBA00022679"/>
    </source>
</evidence>
<dbReference type="AlphaFoldDB" id="A0AAD9PZ57"/>
<name>A0AAD9PZ57_ACRCE</name>
<evidence type="ECO:0000313" key="11">
    <source>
        <dbReference type="EMBL" id="KAK2551787.1"/>
    </source>
</evidence>
<evidence type="ECO:0000256" key="2">
    <source>
        <dbReference type="ARBA" id="ARBA00008307"/>
    </source>
</evidence>
<dbReference type="GO" id="GO:0016779">
    <property type="term" value="F:nucleotidyltransferase activity"/>
    <property type="evidence" value="ECO:0007669"/>
    <property type="project" value="UniProtKB-KW"/>
</dbReference>
<dbReference type="Pfam" id="PF03281">
    <property type="entry name" value="Mab-21"/>
    <property type="match status" value="1"/>
</dbReference>
<sequence>MSAWKDEDLENLYQEADFDSDHAEVKEIKSSVCGLVEELTNFIASEDSLFENSVIRSGSFFEDLKVEGPDEFDFMICLEDLSTDPGVCKETEILSRPIRDPGYIDLQVTSEAHRRKWQDYISEQGNLKPDELLQTFEKLVKKAVKQRKRDVLVNIGPEITVELRKIPVVLKITWNGNKYRNFAIAIDLTLCIRTSGWPETSDIRHRVKREHPGYEVVQEAIRGGHHLVASTIGETGQPQPCWRLSFSVAEGIVLREICKDPKLIHKMTLKLLKVLRKKYEDDLCLFERGHKQGESSYVNTIPWEFHSYALKTMFLQEWFEYPQDSYWSKDKLRPRLIGILQRIKNSMKQKDIRSFWVPKYKLFNFQARNTVLITFPVFKLSTLINNLREEGNCLEQGVISF</sequence>
<dbReference type="InterPro" id="IPR046906">
    <property type="entry name" value="Mab-21_HhH/H2TH-like"/>
</dbReference>
<protein>
    <submittedName>
        <fullName evidence="11">Cyclic GMP-AMP synthase</fullName>
    </submittedName>
</protein>
<dbReference type="EMBL" id="JARQWQ010000093">
    <property type="protein sequence ID" value="KAK2551787.1"/>
    <property type="molecule type" value="Genomic_DNA"/>
</dbReference>
<evidence type="ECO:0000256" key="1">
    <source>
        <dbReference type="ARBA" id="ARBA00001946"/>
    </source>
</evidence>
<dbReference type="InterPro" id="IPR024810">
    <property type="entry name" value="MAB21L/cGLR"/>
</dbReference>
<evidence type="ECO:0000259" key="10">
    <source>
        <dbReference type="Pfam" id="PF20266"/>
    </source>
</evidence>
<evidence type="ECO:0000313" key="12">
    <source>
        <dbReference type="Proteomes" id="UP001249851"/>
    </source>
</evidence>
<comment type="similarity">
    <text evidence="2">Belongs to the mab-21 family.</text>
</comment>
<evidence type="ECO:0000256" key="5">
    <source>
        <dbReference type="ARBA" id="ARBA00022723"/>
    </source>
</evidence>
<evidence type="ECO:0000259" key="9">
    <source>
        <dbReference type="Pfam" id="PF03281"/>
    </source>
</evidence>
<dbReference type="GO" id="GO:0046872">
    <property type="term" value="F:metal ion binding"/>
    <property type="evidence" value="ECO:0007669"/>
    <property type="project" value="UniProtKB-KW"/>
</dbReference>
<reference evidence="11" key="2">
    <citation type="journal article" date="2023" name="Science">
        <title>Genomic signatures of disease resistance in endangered staghorn corals.</title>
        <authorList>
            <person name="Vollmer S.V."/>
            <person name="Selwyn J.D."/>
            <person name="Despard B.A."/>
            <person name="Roesel C.L."/>
        </authorList>
    </citation>
    <scope>NUCLEOTIDE SEQUENCE</scope>
    <source>
        <strain evidence="11">K2</strain>
    </source>
</reference>
<dbReference type="Pfam" id="PF20266">
    <property type="entry name" value="Mab-21_C"/>
    <property type="match status" value="1"/>
</dbReference>
<feature type="domain" description="Mab-21-like nucleotidyltransferase" evidence="9">
    <location>
        <begin position="60"/>
        <end position="254"/>
    </location>
</feature>
<keyword evidence="6" id="KW-0547">Nucleotide-binding</keyword>
<keyword evidence="8" id="KW-0460">Magnesium</keyword>
<comment type="caution">
    <text evidence="11">The sequence shown here is derived from an EMBL/GenBank/DDBJ whole genome shotgun (WGS) entry which is preliminary data.</text>
</comment>
<dbReference type="PANTHER" id="PTHR10656:SF42">
    <property type="entry name" value="CYCLIC GMP-AMP SYNTHASE-LIKE PROTEIN-RELATED"/>
    <property type="match status" value="1"/>
</dbReference>
<reference evidence="11" key="1">
    <citation type="journal article" date="2023" name="G3 (Bethesda)">
        <title>Whole genome assembly and annotation of the endangered Caribbean coral Acropora cervicornis.</title>
        <authorList>
            <person name="Selwyn J.D."/>
            <person name="Vollmer S.V."/>
        </authorList>
    </citation>
    <scope>NUCLEOTIDE SEQUENCE</scope>
    <source>
        <strain evidence="11">K2</strain>
    </source>
</reference>
<dbReference type="SMART" id="SM01265">
    <property type="entry name" value="Mab-21"/>
    <property type="match status" value="1"/>
</dbReference>
<dbReference type="Proteomes" id="UP001249851">
    <property type="component" value="Unassembled WGS sequence"/>
</dbReference>